<feature type="compositionally biased region" description="Polar residues" evidence="2">
    <location>
        <begin position="386"/>
        <end position="402"/>
    </location>
</feature>
<reference evidence="3" key="2">
    <citation type="submission" date="2023-06" db="EMBL/GenBank/DDBJ databases">
        <authorList>
            <consortium name="Lawrence Berkeley National Laboratory"/>
            <person name="Haridas S."/>
            <person name="Hensen N."/>
            <person name="Bonometti L."/>
            <person name="Westerberg I."/>
            <person name="Brannstrom I.O."/>
            <person name="Guillou S."/>
            <person name="Cros-Aarteil S."/>
            <person name="Calhoun S."/>
            <person name="Kuo A."/>
            <person name="Mondo S."/>
            <person name="Pangilinan J."/>
            <person name="Riley R."/>
            <person name="Labutti K."/>
            <person name="Andreopoulos B."/>
            <person name="Lipzen A."/>
            <person name="Chen C."/>
            <person name="Yanf M."/>
            <person name="Daum C."/>
            <person name="Ng V."/>
            <person name="Clum A."/>
            <person name="Steindorff A."/>
            <person name="Ohm R."/>
            <person name="Martin F."/>
            <person name="Silar P."/>
            <person name="Natvig D."/>
            <person name="Lalanne C."/>
            <person name="Gautier V."/>
            <person name="Ament-Velasquez S.L."/>
            <person name="Kruys A."/>
            <person name="Hutchinson M.I."/>
            <person name="Powell A.J."/>
            <person name="Barry K."/>
            <person name="Miller A.N."/>
            <person name="Grigoriev I.V."/>
            <person name="Debuchy R."/>
            <person name="Gladieux P."/>
            <person name="Thoren M.H."/>
            <person name="Johannesson H."/>
        </authorList>
    </citation>
    <scope>NUCLEOTIDE SEQUENCE</scope>
    <source>
        <strain evidence="3">SMH4131-1</strain>
    </source>
</reference>
<name>A0AAE0ILQ5_9PEZI</name>
<feature type="coiled-coil region" evidence="1">
    <location>
        <begin position="1112"/>
        <end position="1142"/>
    </location>
</feature>
<protein>
    <recommendedName>
        <fullName evidence="5">Chromo domain-containing protein</fullName>
    </recommendedName>
</protein>
<proteinExistence type="predicted"/>
<reference evidence="3" key="1">
    <citation type="journal article" date="2023" name="Mol. Phylogenet. Evol.">
        <title>Genome-scale phylogeny and comparative genomics of the fungal order Sordariales.</title>
        <authorList>
            <person name="Hensen N."/>
            <person name="Bonometti L."/>
            <person name="Westerberg I."/>
            <person name="Brannstrom I.O."/>
            <person name="Guillou S."/>
            <person name="Cros-Aarteil S."/>
            <person name="Calhoun S."/>
            <person name="Haridas S."/>
            <person name="Kuo A."/>
            <person name="Mondo S."/>
            <person name="Pangilinan J."/>
            <person name="Riley R."/>
            <person name="LaButti K."/>
            <person name="Andreopoulos B."/>
            <person name="Lipzen A."/>
            <person name="Chen C."/>
            <person name="Yan M."/>
            <person name="Daum C."/>
            <person name="Ng V."/>
            <person name="Clum A."/>
            <person name="Steindorff A."/>
            <person name="Ohm R.A."/>
            <person name="Martin F."/>
            <person name="Silar P."/>
            <person name="Natvig D.O."/>
            <person name="Lalanne C."/>
            <person name="Gautier V."/>
            <person name="Ament-Velasquez S.L."/>
            <person name="Kruys A."/>
            <person name="Hutchinson M.I."/>
            <person name="Powell A.J."/>
            <person name="Barry K."/>
            <person name="Miller A.N."/>
            <person name="Grigoriev I.V."/>
            <person name="Debuchy R."/>
            <person name="Gladieux P."/>
            <person name="Hiltunen Thoren M."/>
            <person name="Johannesson H."/>
        </authorList>
    </citation>
    <scope>NUCLEOTIDE SEQUENCE</scope>
    <source>
        <strain evidence="3">SMH4131-1</strain>
    </source>
</reference>
<feature type="region of interest" description="Disordered" evidence="2">
    <location>
        <begin position="1"/>
        <end position="47"/>
    </location>
</feature>
<evidence type="ECO:0008006" key="5">
    <source>
        <dbReference type="Google" id="ProtNLM"/>
    </source>
</evidence>
<feature type="compositionally biased region" description="Basic and acidic residues" evidence="2">
    <location>
        <begin position="1338"/>
        <end position="1349"/>
    </location>
</feature>
<dbReference type="EMBL" id="JAUEPO010000003">
    <property type="protein sequence ID" value="KAK3327240.1"/>
    <property type="molecule type" value="Genomic_DNA"/>
</dbReference>
<feature type="compositionally biased region" description="Polar residues" evidence="2">
    <location>
        <begin position="344"/>
        <end position="356"/>
    </location>
</feature>
<feature type="compositionally biased region" description="Polar residues" evidence="2">
    <location>
        <begin position="1350"/>
        <end position="1359"/>
    </location>
</feature>
<feature type="region of interest" description="Disordered" evidence="2">
    <location>
        <begin position="295"/>
        <end position="356"/>
    </location>
</feature>
<feature type="compositionally biased region" description="Polar residues" evidence="2">
    <location>
        <begin position="590"/>
        <end position="619"/>
    </location>
</feature>
<keyword evidence="1" id="KW-0175">Coiled coil</keyword>
<feature type="region of interest" description="Disordered" evidence="2">
    <location>
        <begin position="118"/>
        <end position="257"/>
    </location>
</feature>
<feature type="coiled-coil region" evidence="1">
    <location>
        <begin position="1171"/>
        <end position="1293"/>
    </location>
</feature>
<dbReference type="Gene3D" id="3.40.50.12360">
    <property type="match status" value="1"/>
</dbReference>
<feature type="compositionally biased region" description="Low complexity" evidence="2">
    <location>
        <begin position="316"/>
        <end position="325"/>
    </location>
</feature>
<dbReference type="Proteomes" id="UP001286456">
    <property type="component" value="Unassembled WGS sequence"/>
</dbReference>
<feature type="region of interest" description="Disordered" evidence="2">
    <location>
        <begin position="385"/>
        <end position="421"/>
    </location>
</feature>
<organism evidence="3 4">
    <name type="scientific">Cercophora scortea</name>
    <dbReference type="NCBI Taxonomy" id="314031"/>
    <lineage>
        <taxon>Eukaryota</taxon>
        <taxon>Fungi</taxon>
        <taxon>Dikarya</taxon>
        <taxon>Ascomycota</taxon>
        <taxon>Pezizomycotina</taxon>
        <taxon>Sordariomycetes</taxon>
        <taxon>Sordariomycetidae</taxon>
        <taxon>Sordariales</taxon>
        <taxon>Lasiosphaeriaceae</taxon>
        <taxon>Cercophora</taxon>
    </lineage>
</organism>
<feature type="compositionally biased region" description="Low complexity" evidence="2">
    <location>
        <begin position="1377"/>
        <end position="1395"/>
    </location>
</feature>
<feature type="compositionally biased region" description="Basic and acidic residues" evidence="2">
    <location>
        <begin position="118"/>
        <end position="127"/>
    </location>
</feature>
<feature type="region of interest" description="Disordered" evidence="2">
    <location>
        <begin position="487"/>
        <end position="512"/>
    </location>
</feature>
<evidence type="ECO:0000313" key="4">
    <source>
        <dbReference type="Proteomes" id="UP001286456"/>
    </source>
</evidence>
<feature type="compositionally biased region" description="Low complexity" evidence="2">
    <location>
        <begin position="1"/>
        <end position="12"/>
    </location>
</feature>
<evidence type="ECO:0000313" key="3">
    <source>
        <dbReference type="EMBL" id="KAK3327240.1"/>
    </source>
</evidence>
<accession>A0AAE0ILQ5</accession>
<gene>
    <name evidence="3" type="ORF">B0T19DRAFT_460334</name>
</gene>
<feature type="compositionally biased region" description="Polar residues" evidence="2">
    <location>
        <begin position="206"/>
        <end position="219"/>
    </location>
</feature>
<sequence length="1417" mass="155102">MPAKVTKTSSKSTRSRRKATQTSSRKSASRNTLPTPKFQDTAPNDPGDAFYEIRSIIDEKYVKKKLHYKLDWADHPETGEHYDPSWARFPPPCAAPRSLLSEPAENVTLFAIAAWEQQKREQQERSSPESQSQSQSQNRPAKRGRFSPAESQEDDNPRSKRARTSSAVADDDVDGDWNTFDSLPKNRGGLIVGIPAQPNFEPSEYQPISHSQLLSQANEEPNLGASVPSPVGHQTEPQGRVSPTTIPDSQALSDSVPSQLLSAGLSVLASQPASSEVDQEVTFQPSQTVDEEVARDLDQRPCSNSPEPQSEEDHASASSPEAPSHQPDGAGEESHTLEGGISAGPSSTRPPFSVTTQFQHIIPPANSQSSGFLTQPDYEIAIPVFESSSPRVRDSSPNQTDGYSHEFGQNGLSSHSAHHSQFAQEIVPPSSDLGGIRTQTQQSFGNIENEDEDEDDVVPDTVLKQARGQPDLQRSSQALCELDGNVQISASDGPRSNGPQLGDRVSLPKVPRTPAHQILKAFLSSQYRDMGDIPKVAPDGTPLSLTQRLRLLQESVFDKPRDTPSEPSPAPEAVQPHDLTLSQTLEQALKSPSTGFPGTASDTTPHPVFTNTGLASGSGSWHDLTHDTELPTLDTTYGVNPMSSTNSSSHEPLSAIDEIRPGMSLGLSTDHSATSLGISPEHLVTRDRHPLEYEQIPATVAPSDLTASIDHRFLPSHGSLPIEDHHVFDEDDDEEVGDADQEEQEIEKQQYESQEFIVTLPMAASTRCQYLSTITENQETMYEFSNVFTKSPSVTPDEKLVARMDTVFEQLLDLCDLPAYAADLPKLEPDEMMKHATGTNSKFSFVYEFLNHTRDMNNRVLIISRPGRAFQYLEAVIAASGFNYTVLGRDNTAKFTSHGLSVILAVADQDLTTIHGSVDVVVIFDHVAREVDLPATLGYENMAPVVLTLIAAYSLEHISLQLEESGYEVEGIERKNALNLTIASAKDLLRAPEEAPEPHQQAVLFAEFLRDPENNIPAEHQVLPDHIFDIWLGSQESLGGPHAGRDLTSTLGSRKRPLDDVGAGTPKRARILDSTQHTGNSTPVQMSHLLRTTLASEPATGTDSERLIEVPAAQLESLAAKLAELKARLNSKTRNESTLRELAKSLEAQARSYETSMQSIQPKYSEALRDRSAFEQESKKAVEEAAAAKKRLEASKAELDTVKEQHKALEAKLTAATTALANSGVPELTRYAETEQELRDAQDKIRSLEKKNASLQNETEFSRSAYQDASKANSELRVENRELSKKVAELQKLANANLAMVHQINAEKERDATYRQVEDLTTIIADRERELERAREELRHLKNGRRETRQGSVPRSPRTTGVMSPRPGRGMGGAGSRGTSPASGLDGATASAAAAQVPGMTFFNQPTEKVRWGHLRD</sequence>
<comment type="caution">
    <text evidence="3">The sequence shown here is derived from an EMBL/GenBank/DDBJ whole genome shotgun (WGS) entry which is preliminary data.</text>
</comment>
<evidence type="ECO:0000256" key="2">
    <source>
        <dbReference type="SAM" id="MobiDB-lite"/>
    </source>
</evidence>
<dbReference type="CDD" id="cd00024">
    <property type="entry name" value="CD_CSD"/>
    <property type="match status" value="1"/>
</dbReference>
<feature type="compositionally biased region" description="Low complexity" evidence="2">
    <location>
        <begin position="128"/>
        <end position="137"/>
    </location>
</feature>
<feature type="region of interest" description="Disordered" evidence="2">
    <location>
        <begin position="590"/>
        <end position="621"/>
    </location>
</feature>
<feature type="region of interest" description="Disordered" evidence="2">
    <location>
        <begin position="1338"/>
        <end position="1417"/>
    </location>
</feature>
<feature type="compositionally biased region" description="Basic and acidic residues" evidence="2">
    <location>
        <begin position="1408"/>
        <end position="1417"/>
    </location>
</feature>
<dbReference type="InterPro" id="IPR038609">
    <property type="entry name" value="HDA1_su2/3_sf"/>
</dbReference>
<keyword evidence="4" id="KW-1185">Reference proteome</keyword>
<evidence type="ECO:0000256" key="1">
    <source>
        <dbReference type="SAM" id="Coils"/>
    </source>
</evidence>
<feature type="region of interest" description="Disordered" evidence="2">
    <location>
        <begin position="1041"/>
        <end position="1066"/>
    </location>
</feature>
<feature type="compositionally biased region" description="Polar residues" evidence="2">
    <location>
        <begin position="235"/>
        <end position="257"/>
    </location>
</feature>